<organism evidence="2 3">
    <name type="scientific">Maribacter algicola</name>
    <dbReference type="NCBI Taxonomy" id="2498892"/>
    <lineage>
        <taxon>Bacteria</taxon>
        <taxon>Pseudomonadati</taxon>
        <taxon>Bacteroidota</taxon>
        <taxon>Flavobacteriia</taxon>
        <taxon>Flavobacteriales</taxon>
        <taxon>Flavobacteriaceae</taxon>
        <taxon>Maribacter</taxon>
    </lineage>
</organism>
<keyword evidence="3" id="KW-1185">Reference proteome</keyword>
<dbReference type="InterPro" id="IPR013096">
    <property type="entry name" value="Cupin_2"/>
</dbReference>
<dbReference type="OrthoDB" id="9791637at2"/>
<dbReference type="InterPro" id="IPR052538">
    <property type="entry name" value="Flavonoid_dioxygenase-like"/>
</dbReference>
<dbReference type="Pfam" id="PF07883">
    <property type="entry name" value="Cupin_2"/>
    <property type="match status" value="1"/>
</dbReference>
<proteinExistence type="predicted"/>
<feature type="domain" description="Cupin type-2" evidence="1">
    <location>
        <begin position="42"/>
        <end position="109"/>
    </location>
</feature>
<dbReference type="EMBL" id="QUSX01000002">
    <property type="protein sequence ID" value="RRQ48001.1"/>
    <property type="molecule type" value="Genomic_DNA"/>
</dbReference>
<dbReference type="Gene3D" id="2.60.120.10">
    <property type="entry name" value="Jelly Rolls"/>
    <property type="match status" value="1"/>
</dbReference>
<protein>
    <submittedName>
        <fullName evidence="2">Cupin domain-containing protein</fullName>
    </submittedName>
</protein>
<evidence type="ECO:0000313" key="2">
    <source>
        <dbReference type="EMBL" id="RRQ48001.1"/>
    </source>
</evidence>
<dbReference type="InterPro" id="IPR014710">
    <property type="entry name" value="RmlC-like_jellyroll"/>
</dbReference>
<dbReference type="Proteomes" id="UP000286990">
    <property type="component" value="Unassembled WGS sequence"/>
</dbReference>
<accession>A0A3R8Q1S1</accession>
<dbReference type="RefSeq" id="WP_125222720.1">
    <property type="nucleotide sequence ID" value="NZ_QUSX01000002.1"/>
</dbReference>
<dbReference type="SUPFAM" id="SSF51182">
    <property type="entry name" value="RmlC-like cupins"/>
    <property type="match status" value="1"/>
</dbReference>
<reference evidence="3" key="1">
    <citation type="submission" date="2018-08" db="EMBL/GenBank/DDBJ databases">
        <authorList>
            <person name="Khan S.A."/>
            <person name="J S.E."/>
        </authorList>
    </citation>
    <scope>NUCLEOTIDE SEQUENCE [LARGE SCALE GENOMIC DNA]</scope>
    <source>
        <strain evidence="3">PoM-212</strain>
    </source>
</reference>
<gene>
    <name evidence="2" type="ORF">DZC72_09690</name>
</gene>
<sequence length="137" mass="15305">MGEAIKNFILEAEATMEKHDWGTLRWVSNPTVQGAKQITSLVVHLPKDQGHNFHLHPTQEEVIFVIEGSIEQWIGKEKHILNPGDSVFIPANTVHASFQIGDKEAKLLATLGPCSDNEVGYDIQDMSIESPYNTLRD</sequence>
<evidence type="ECO:0000259" key="1">
    <source>
        <dbReference type="Pfam" id="PF07883"/>
    </source>
</evidence>
<dbReference type="AlphaFoldDB" id="A0A3R8Q1S1"/>
<reference evidence="3" key="2">
    <citation type="submission" date="2018-12" db="EMBL/GenBank/DDBJ databases">
        <title>Maribacter lutimaris sp. nov., isolated from marine sediment.</title>
        <authorList>
            <person name="Kim K.K."/>
        </authorList>
    </citation>
    <scope>NUCLEOTIDE SEQUENCE [LARGE SCALE GENOMIC DNA]</scope>
    <source>
        <strain evidence="3">PoM-212</strain>
    </source>
</reference>
<comment type="caution">
    <text evidence="2">The sequence shown here is derived from an EMBL/GenBank/DDBJ whole genome shotgun (WGS) entry which is preliminary data.</text>
</comment>
<dbReference type="PANTHER" id="PTHR43346">
    <property type="entry name" value="LIGAND BINDING DOMAIN PROTEIN, PUTATIVE (AFU_ORTHOLOGUE AFUA_6G14370)-RELATED"/>
    <property type="match status" value="1"/>
</dbReference>
<evidence type="ECO:0000313" key="3">
    <source>
        <dbReference type="Proteomes" id="UP000286990"/>
    </source>
</evidence>
<dbReference type="InterPro" id="IPR011051">
    <property type="entry name" value="RmlC_Cupin_sf"/>
</dbReference>
<name>A0A3R8Q1S1_9FLAO</name>
<dbReference type="PANTHER" id="PTHR43346:SF1">
    <property type="entry name" value="QUERCETIN 2,3-DIOXYGENASE-RELATED"/>
    <property type="match status" value="1"/>
</dbReference>